<comment type="caution">
    <text evidence="18">The sequence shown here is derived from an EMBL/GenBank/DDBJ whole genome shotgun (WGS) entry which is preliminary data.</text>
</comment>
<dbReference type="GO" id="GO:0051321">
    <property type="term" value="P:meiotic cell cycle"/>
    <property type="evidence" value="ECO:0007669"/>
    <property type="project" value="UniProtKB-KW"/>
</dbReference>
<organism evidence="18 19">
    <name type="scientific">Pristionchus mayeri</name>
    <dbReference type="NCBI Taxonomy" id="1317129"/>
    <lineage>
        <taxon>Eukaryota</taxon>
        <taxon>Metazoa</taxon>
        <taxon>Ecdysozoa</taxon>
        <taxon>Nematoda</taxon>
        <taxon>Chromadorea</taxon>
        <taxon>Rhabditida</taxon>
        <taxon>Rhabditina</taxon>
        <taxon>Diplogasteromorpha</taxon>
        <taxon>Diplogasteroidea</taxon>
        <taxon>Neodiplogasteridae</taxon>
        <taxon>Pristionchus</taxon>
    </lineage>
</organism>
<dbReference type="InterPro" id="IPR030616">
    <property type="entry name" value="Aur-like"/>
</dbReference>
<proteinExistence type="inferred from homology"/>
<name>A0AAN5C836_9BILA</name>
<comment type="catalytic activity">
    <reaction evidence="9 16">
        <text>L-threonyl-[protein] + ATP = O-phospho-L-threonyl-[protein] + ADP + H(+)</text>
        <dbReference type="Rhea" id="RHEA:46608"/>
        <dbReference type="Rhea" id="RHEA-COMP:11060"/>
        <dbReference type="Rhea" id="RHEA-COMP:11605"/>
        <dbReference type="ChEBI" id="CHEBI:15378"/>
        <dbReference type="ChEBI" id="CHEBI:30013"/>
        <dbReference type="ChEBI" id="CHEBI:30616"/>
        <dbReference type="ChEBI" id="CHEBI:61977"/>
        <dbReference type="ChEBI" id="CHEBI:456216"/>
        <dbReference type="EC" id="2.7.11.1"/>
    </reaction>
</comment>
<evidence type="ECO:0000256" key="1">
    <source>
        <dbReference type="ARBA" id="ARBA00004214"/>
    </source>
</evidence>
<feature type="binding site" evidence="12">
    <location>
        <position position="180"/>
    </location>
    <ligand>
        <name>ATP</name>
        <dbReference type="ChEBI" id="CHEBI:30616"/>
    </ligand>
</feature>
<evidence type="ECO:0000259" key="17">
    <source>
        <dbReference type="PROSITE" id="PS50011"/>
    </source>
</evidence>
<feature type="active site" description="Proton acceptor" evidence="11">
    <location>
        <position position="162"/>
    </location>
</feature>
<dbReference type="GO" id="GO:0005524">
    <property type="term" value="F:ATP binding"/>
    <property type="evidence" value="ECO:0007669"/>
    <property type="project" value="UniProtKB-UniRule"/>
</dbReference>
<feature type="binding site" evidence="12 14">
    <location>
        <position position="68"/>
    </location>
    <ligand>
        <name>ATP</name>
        <dbReference type="ChEBI" id="CHEBI:30616"/>
    </ligand>
</feature>
<keyword evidence="4 12" id="KW-0547">Nucleotide-binding</keyword>
<dbReference type="FunFam" id="3.30.200.20:FF:000042">
    <property type="entry name" value="Aurora kinase A"/>
    <property type="match status" value="1"/>
</dbReference>
<dbReference type="GO" id="GO:0032506">
    <property type="term" value="P:cytokinetic process"/>
    <property type="evidence" value="ECO:0007669"/>
    <property type="project" value="UniProtKB-ARBA"/>
</dbReference>
<dbReference type="GO" id="GO:0030261">
    <property type="term" value="P:chromosome condensation"/>
    <property type="evidence" value="ECO:0007669"/>
    <property type="project" value="UniProtKB-ARBA"/>
</dbReference>
<keyword evidence="6 12" id="KW-0067">ATP-binding</keyword>
<dbReference type="InterPro" id="IPR000719">
    <property type="entry name" value="Prot_kinase_dom"/>
</dbReference>
<evidence type="ECO:0000256" key="5">
    <source>
        <dbReference type="ARBA" id="ARBA00022777"/>
    </source>
</evidence>
<dbReference type="FunFam" id="1.10.510.10:FF:000235">
    <property type="entry name" value="Serine/threonine-protein kinase ark1"/>
    <property type="match status" value="1"/>
</dbReference>
<dbReference type="PROSITE" id="PS00107">
    <property type="entry name" value="PROTEIN_KINASE_ATP"/>
    <property type="match status" value="1"/>
</dbReference>
<feature type="domain" description="Protein kinase" evidence="17">
    <location>
        <begin position="39"/>
        <end position="283"/>
    </location>
</feature>
<accession>A0AAN5C836</accession>
<dbReference type="EMBL" id="BTRK01000001">
    <property type="protein sequence ID" value="GMR32404.1"/>
    <property type="molecule type" value="Genomic_DNA"/>
</dbReference>
<evidence type="ECO:0000313" key="18">
    <source>
        <dbReference type="EMBL" id="GMR32404.1"/>
    </source>
</evidence>
<evidence type="ECO:0000256" key="9">
    <source>
        <dbReference type="ARBA" id="ARBA00047899"/>
    </source>
</evidence>
<dbReference type="CDD" id="cd14007">
    <property type="entry name" value="STKc_Aurora"/>
    <property type="match status" value="1"/>
</dbReference>
<dbReference type="EC" id="2.7.11.1" evidence="16"/>
<evidence type="ECO:0000313" key="19">
    <source>
        <dbReference type="Proteomes" id="UP001328107"/>
    </source>
</evidence>
<dbReference type="InterPro" id="IPR017441">
    <property type="entry name" value="Protein_kinase_ATP_BS"/>
</dbReference>
<sequence length="283" mass="32818">GRKRRRKSPSTITRREGQLLYLFIDHSLILFSKFGLSDFEIGKPLGKGKFGSVYLARIPNPGFIVALKILFKSQLQKAKLERNLQREIEIQAHLRHPHILRMYSYFWDDKKIYLVLEYAEGGELFKMLQEKRKFDENTTAKYIFQMADALMYCHQKSVIHRDIKPENILIGSDGELKLADFGWSVHAPSKKRDTLCGTLDYLPPEIIDSNVYGEEVDLWSLGILCYELLVGFAPFADEHEGRTKRKILKGEFEFPHHVSEGARDLIGKLLKKNPQERLPLKKV</sequence>
<feature type="binding site" evidence="12">
    <location>
        <begin position="117"/>
        <end position="119"/>
    </location>
    <ligand>
        <name>ATP</name>
        <dbReference type="ChEBI" id="CHEBI:30616"/>
    </ligand>
</feature>
<evidence type="ECO:0000256" key="15">
    <source>
        <dbReference type="RuleBase" id="RU000304"/>
    </source>
</evidence>
<feature type="binding site" evidence="12">
    <location>
        <position position="49"/>
    </location>
    <ligand>
        <name>ATP</name>
        <dbReference type="ChEBI" id="CHEBI:30616"/>
    </ligand>
</feature>
<keyword evidence="19" id="KW-1185">Reference proteome</keyword>
<dbReference type="GO" id="GO:0030496">
    <property type="term" value="C:midbody"/>
    <property type="evidence" value="ECO:0007669"/>
    <property type="project" value="UniProtKB-SubCell"/>
</dbReference>
<dbReference type="GO" id="GO:0004674">
    <property type="term" value="F:protein serine/threonine kinase activity"/>
    <property type="evidence" value="ECO:0007669"/>
    <property type="project" value="UniProtKB-KW"/>
</dbReference>
<dbReference type="InterPro" id="IPR011009">
    <property type="entry name" value="Kinase-like_dom_sf"/>
</dbReference>
<comment type="similarity">
    <text evidence="16">Belongs to the protein kinase superfamily. Ser/Thr protein kinase family. Aurora subfamily.</text>
</comment>
<dbReference type="SMART" id="SM00220">
    <property type="entry name" value="S_TKc"/>
    <property type="match status" value="1"/>
</dbReference>
<keyword evidence="5 16" id="KW-0418">Kinase</keyword>
<protein>
    <recommendedName>
        <fullName evidence="16">Aurora kinase</fullName>
        <ecNumber evidence="16">2.7.11.1</ecNumber>
    </recommendedName>
</protein>
<feature type="binding site" evidence="12">
    <location>
        <begin position="166"/>
        <end position="167"/>
    </location>
    <ligand>
        <name>ATP</name>
        <dbReference type="ChEBI" id="CHEBI:30616"/>
    </ligand>
</feature>
<evidence type="ECO:0000256" key="11">
    <source>
        <dbReference type="PIRSR" id="PIRSR630616-1"/>
    </source>
</evidence>
<keyword evidence="3 16" id="KW-0808">Transferase</keyword>
<reference evidence="19" key="1">
    <citation type="submission" date="2022-10" db="EMBL/GenBank/DDBJ databases">
        <title>Genome assembly of Pristionchus species.</title>
        <authorList>
            <person name="Yoshida K."/>
            <person name="Sommer R.J."/>
        </authorList>
    </citation>
    <scope>NUCLEOTIDE SEQUENCE [LARGE SCALE GENOMIC DNA]</scope>
    <source>
        <strain evidence="19">RS5460</strain>
    </source>
</reference>
<keyword evidence="7" id="KW-0156">Chromatin regulator</keyword>
<dbReference type="Proteomes" id="UP001328107">
    <property type="component" value="Unassembled WGS sequence"/>
</dbReference>
<comment type="catalytic activity">
    <reaction evidence="10 16">
        <text>L-seryl-[protein] + ATP = O-phospho-L-seryl-[protein] + ADP + H(+)</text>
        <dbReference type="Rhea" id="RHEA:17989"/>
        <dbReference type="Rhea" id="RHEA-COMP:9863"/>
        <dbReference type="Rhea" id="RHEA-COMP:11604"/>
        <dbReference type="ChEBI" id="CHEBI:15378"/>
        <dbReference type="ChEBI" id="CHEBI:29999"/>
        <dbReference type="ChEBI" id="CHEBI:30616"/>
        <dbReference type="ChEBI" id="CHEBI:83421"/>
        <dbReference type="ChEBI" id="CHEBI:456216"/>
        <dbReference type="EC" id="2.7.11.1"/>
    </reaction>
</comment>
<evidence type="ECO:0000256" key="16">
    <source>
        <dbReference type="RuleBase" id="RU367134"/>
    </source>
</evidence>
<dbReference type="PROSITE" id="PS00108">
    <property type="entry name" value="PROTEIN_KINASE_ST"/>
    <property type="match status" value="1"/>
</dbReference>
<feature type="non-terminal residue" evidence="18">
    <location>
        <position position="1"/>
    </location>
</feature>
<dbReference type="SUPFAM" id="SSF56112">
    <property type="entry name" value="Protein kinase-like (PK-like)"/>
    <property type="match status" value="1"/>
</dbReference>
<dbReference type="Gene3D" id="1.10.510.10">
    <property type="entry name" value="Transferase(Phosphotransferase) domain 1"/>
    <property type="match status" value="1"/>
</dbReference>
<evidence type="ECO:0000256" key="12">
    <source>
        <dbReference type="PIRSR" id="PIRSR630616-2"/>
    </source>
</evidence>
<dbReference type="GO" id="GO:0000070">
    <property type="term" value="P:mitotic sister chromatid segregation"/>
    <property type="evidence" value="ECO:0007669"/>
    <property type="project" value="UniProtKB-ARBA"/>
</dbReference>
<evidence type="ECO:0000256" key="2">
    <source>
        <dbReference type="ARBA" id="ARBA00022527"/>
    </source>
</evidence>
<comment type="subcellular location">
    <subcellularLocation>
        <location evidence="1">Midbody</location>
    </subcellularLocation>
</comment>
<dbReference type="AlphaFoldDB" id="A0AAN5C836"/>
<feature type="cross-link" description="Glycyl lysine isopeptide (Lys-Gly) (interchain with G-Cter in SUMO2)" evidence="13">
    <location>
        <position position="164"/>
    </location>
</feature>
<evidence type="ECO:0000256" key="4">
    <source>
        <dbReference type="ARBA" id="ARBA00022741"/>
    </source>
</evidence>
<dbReference type="GO" id="GO:0006325">
    <property type="term" value="P:chromatin organization"/>
    <property type="evidence" value="ECO:0007669"/>
    <property type="project" value="UniProtKB-KW"/>
</dbReference>
<feature type="non-terminal residue" evidence="18">
    <location>
        <position position="283"/>
    </location>
</feature>
<dbReference type="PANTHER" id="PTHR24350">
    <property type="entry name" value="SERINE/THREONINE-PROTEIN KINASE IAL-RELATED"/>
    <property type="match status" value="1"/>
</dbReference>
<keyword evidence="8" id="KW-0469">Meiosis</keyword>
<evidence type="ECO:0000256" key="10">
    <source>
        <dbReference type="ARBA" id="ARBA00048679"/>
    </source>
</evidence>
<evidence type="ECO:0000256" key="13">
    <source>
        <dbReference type="PIRSR" id="PIRSR630616-3"/>
    </source>
</evidence>
<evidence type="ECO:0000256" key="3">
    <source>
        <dbReference type="ARBA" id="ARBA00022679"/>
    </source>
</evidence>
<dbReference type="PROSITE" id="PS50011">
    <property type="entry name" value="PROTEIN_KINASE_DOM"/>
    <property type="match status" value="1"/>
</dbReference>
<dbReference type="InterPro" id="IPR008271">
    <property type="entry name" value="Ser/Thr_kinase_AS"/>
</dbReference>
<dbReference type="Pfam" id="PF00069">
    <property type="entry name" value="Pkinase"/>
    <property type="match status" value="1"/>
</dbReference>
<keyword evidence="2 15" id="KW-0723">Serine/threonine-protein kinase</keyword>
<dbReference type="PIRSF" id="PIRSF000654">
    <property type="entry name" value="Integrin-linked_kinase"/>
    <property type="match status" value="1"/>
</dbReference>
<evidence type="ECO:0000256" key="6">
    <source>
        <dbReference type="ARBA" id="ARBA00022840"/>
    </source>
</evidence>
<evidence type="ECO:0000256" key="7">
    <source>
        <dbReference type="ARBA" id="ARBA00022853"/>
    </source>
</evidence>
<dbReference type="Gene3D" id="3.30.200.20">
    <property type="entry name" value="Phosphorylase Kinase, domain 1"/>
    <property type="match status" value="1"/>
</dbReference>
<evidence type="ECO:0000256" key="8">
    <source>
        <dbReference type="ARBA" id="ARBA00023254"/>
    </source>
</evidence>
<evidence type="ECO:0000256" key="14">
    <source>
        <dbReference type="PROSITE-ProRule" id="PRU10141"/>
    </source>
</evidence>
<gene>
    <name evidence="18" type="ORF">PMAYCL1PPCAC_02599</name>
</gene>